<comment type="caution">
    <text evidence="5">The sequence shown here is derived from an EMBL/GenBank/DDBJ whole genome shotgun (WGS) entry which is preliminary data.</text>
</comment>
<evidence type="ECO:0000256" key="1">
    <source>
        <dbReference type="ARBA" id="ARBA00022679"/>
    </source>
</evidence>
<dbReference type="PANTHER" id="PTHR19136:SF81">
    <property type="entry name" value="MOLYBDENUM COFACTOR GUANYLYLTRANSFERASE"/>
    <property type="match status" value="1"/>
</dbReference>
<feature type="region of interest" description="Disordered" evidence="2">
    <location>
        <begin position="318"/>
        <end position="337"/>
    </location>
</feature>
<keyword evidence="1 5" id="KW-0808">Transferase</keyword>
<dbReference type="GO" id="GO:0016779">
    <property type="term" value="F:nucleotidyltransferase activity"/>
    <property type="evidence" value="ECO:0007669"/>
    <property type="project" value="UniProtKB-ARBA"/>
</dbReference>
<evidence type="ECO:0000259" key="4">
    <source>
        <dbReference type="Pfam" id="PF20058"/>
    </source>
</evidence>
<gene>
    <name evidence="5" type="ORF">F8O01_11635</name>
</gene>
<dbReference type="EMBL" id="WBJZ01000014">
    <property type="protein sequence ID" value="KAB1655650.1"/>
    <property type="molecule type" value="Genomic_DNA"/>
</dbReference>
<feature type="domain" description="MobA-like NTP transferase" evidence="3">
    <location>
        <begin position="15"/>
        <end position="186"/>
    </location>
</feature>
<sequence length="337" mass="35037">MTGPTTTAPDRPTLAIVLTGGRGSRLGGVEKALVQHAGTTLLESTLRALARGGALRVVLVGPHEPPEAPADEHAIAWRAVVEEPRFGGPALALAAGVTALAEWQRADGGASPDDRDTWVTVLACDLSAPERALDVLDARGAGIDDDGVVLEDADGRAQWLTARYRLPALREALEEVEPDTSVRRALGGLDLALVPAGDAVADIDTPEDLSRVGASVPVTVVSGRMAATNDDVVKEATVSVPPNLERWVAELAPRLGLEPDDVPVPLLLDLARDVAHGAVRPGAPVSAFMLGLAIGTGRVTDLEAAAESITELADGWAEADRRTHEVRSADPEDATGE</sequence>
<reference evidence="5 6" key="1">
    <citation type="submission" date="2019-09" db="EMBL/GenBank/DDBJ databases">
        <title>Phylogeny of genus Pseudoclavibacter and closely related genus.</title>
        <authorList>
            <person name="Li Y."/>
        </authorList>
    </citation>
    <scope>NUCLEOTIDE SEQUENCE [LARGE SCALE GENOMIC DNA]</scope>
    <source>
        <strain evidence="5 6">DSM 23821</strain>
    </source>
</reference>
<evidence type="ECO:0000313" key="6">
    <source>
        <dbReference type="Proteomes" id="UP000467240"/>
    </source>
</evidence>
<feature type="compositionally biased region" description="Basic and acidic residues" evidence="2">
    <location>
        <begin position="318"/>
        <end position="330"/>
    </location>
</feature>
<dbReference type="Gene3D" id="3.90.550.10">
    <property type="entry name" value="Spore Coat Polysaccharide Biosynthesis Protein SpsA, Chain A"/>
    <property type="match status" value="1"/>
</dbReference>
<name>A0A7J5BQ20_9MICO</name>
<protein>
    <submittedName>
        <fullName evidence="5">NTP transferase domain-containing protein</fullName>
    </submittedName>
</protein>
<dbReference type="PANTHER" id="PTHR19136">
    <property type="entry name" value="MOLYBDENUM COFACTOR GUANYLYLTRANSFERASE"/>
    <property type="match status" value="1"/>
</dbReference>
<dbReference type="Proteomes" id="UP000467240">
    <property type="component" value="Unassembled WGS sequence"/>
</dbReference>
<dbReference type="SUPFAM" id="SSF53448">
    <property type="entry name" value="Nucleotide-diphospho-sugar transferases"/>
    <property type="match status" value="1"/>
</dbReference>
<dbReference type="InterPro" id="IPR045598">
    <property type="entry name" value="DUF6457"/>
</dbReference>
<dbReference type="Pfam" id="PF12804">
    <property type="entry name" value="NTP_transf_3"/>
    <property type="match status" value="1"/>
</dbReference>
<accession>A0A7J5BQ20</accession>
<feature type="domain" description="DUF6457" evidence="4">
    <location>
        <begin position="242"/>
        <end position="320"/>
    </location>
</feature>
<dbReference type="AlphaFoldDB" id="A0A7J5BQ20"/>
<evidence type="ECO:0000259" key="3">
    <source>
        <dbReference type="Pfam" id="PF12804"/>
    </source>
</evidence>
<keyword evidence="6" id="KW-1185">Reference proteome</keyword>
<proteinExistence type="predicted"/>
<organism evidence="5 6">
    <name type="scientific">Pseudoclavibacter chungangensis</name>
    <dbReference type="NCBI Taxonomy" id="587635"/>
    <lineage>
        <taxon>Bacteria</taxon>
        <taxon>Bacillati</taxon>
        <taxon>Actinomycetota</taxon>
        <taxon>Actinomycetes</taxon>
        <taxon>Micrococcales</taxon>
        <taxon>Microbacteriaceae</taxon>
        <taxon>Pseudoclavibacter</taxon>
    </lineage>
</organism>
<dbReference type="InterPro" id="IPR029044">
    <property type="entry name" value="Nucleotide-diphossugar_trans"/>
</dbReference>
<evidence type="ECO:0000256" key="2">
    <source>
        <dbReference type="SAM" id="MobiDB-lite"/>
    </source>
</evidence>
<dbReference type="Pfam" id="PF20058">
    <property type="entry name" value="DUF6457"/>
    <property type="match status" value="1"/>
</dbReference>
<evidence type="ECO:0000313" key="5">
    <source>
        <dbReference type="EMBL" id="KAB1655650.1"/>
    </source>
</evidence>
<dbReference type="InterPro" id="IPR025877">
    <property type="entry name" value="MobA-like_NTP_Trfase"/>
</dbReference>
<dbReference type="RefSeq" id="WP_158041037.1">
    <property type="nucleotide sequence ID" value="NZ_JACCFV010000001.1"/>
</dbReference>
<dbReference type="OrthoDB" id="4408226at2"/>